<protein>
    <submittedName>
        <fullName evidence="6">Molybdenum import ATP-binding protein ModC</fullName>
    </submittedName>
</protein>
<evidence type="ECO:0000259" key="5">
    <source>
        <dbReference type="SMART" id="SM00382"/>
    </source>
</evidence>
<dbReference type="Gene3D" id="2.40.50.100">
    <property type="match status" value="1"/>
</dbReference>
<dbReference type="PANTHER" id="PTHR43514:SF4">
    <property type="entry name" value="ABC TRANSPORTER I FAMILY MEMBER 10"/>
    <property type="match status" value="1"/>
</dbReference>
<keyword evidence="1" id="KW-0813">Transport</keyword>
<dbReference type="NCBIfam" id="TIGR02142">
    <property type="entry name" value="modC_ABC"/>
    <property type="match status" value="1"/>
</dbReference>
<organism evidence="6 7">
    <name type="scientific">Methyloradius palustris</name>
    <dbReference type="NCBI Taxonomy" id="2778876"/>
    <lineage>
        <taxon>Bacteria</taxon>
        <taxon>Pseudomonadati</taxon>
        <taxon>Pseudomonadota</taxon>
        <taxon>Betaproteobacteria</taxon>
        <taxon>Nitrosomonadales</taxon>
        <taxon>Methylophilaceae</taxon>
        <taxon>Methyloradius</taxon>
    </lineage>
</organism>
<evidence type="ECO:0000313" key="7">
    <source>
        <dbReference type="Proteomes" id="UP000826722"/>
    </source>
</evidence>
<reference evidence="6" key="1">
    <citation type="journal article" date="2021" name="Arch. Microbiol.">
        <title>Methyloradius palustris gen. nov., sp. nov., a methanol-oxidizing bacterium isolated from snow.</title>
        <authorList>
            <person name="Miyadera T."/>
            <person name="Kojima H."/>
            <person name="Fukui M."/>
        </authorList>
    </citation>
    <scope>NUCLEOTIDE SEQUENCE</scope>
    <source>
        <strain evidence="6">Zm11</strain>
    </source>
</reference>
<gene>
    <name evidence="6" type="primary">modC</name>
    <name evidence="6" type="ORF">ZMTM_21750</name>
</gene>
<proteinExistence type="predicted"/>
<evidence type="ECO:0000256" key="3">
    <source>
        <dbReference type="ARBA" id="ARBA00022741"/>
    </source>
</evidence>
<dbReference type="RefSeq" id="WP_221763958.1">
    <property type="nucleotide sequence ID" value="NZ_AP024110.1"/>
</dbReference>
<keyword evidence="7" id="KW-1185">Reference proteome</keyword>
<dbReference type="InterPro" id="IPR008995">
    <property type="entry name" value="Mo/tungstate-bd_C_term_dom"/>
</dbReference>
<dbReference type="Pfam" id="PF00005">
    <property type="entry name" value="ABC_tran"/>
    <property type="match status" value="1"/>
</dbReference>
<dbReference type="GO" id="GO:0005524">
    <property type="term" value="F:ATP binding"/>
    <property type="evidence" value="ECO:0007669"/>
    <property type="project" value="UniProtKB-KW"/>
</dbReference>
<dbReference type="GO" id="GO:0015098">
    <property type="term" value="F:molybdate ion transmembrane transporter activity"/>
    <property type="evidence" value="ECO:0007669"/>
    <property type="project" value="InterPro"/>
</dbReference>
<keyword evidence="2" id="KW-0472">Membrane</keyword>
<feature type="domain" description="AAA+ ATPase" evidence="5">
    <location>
        <begin position="24"/>
        <end position="211"/>
    </location>
</feature>
<dbReference type="InterPro" id="IPR003593">
    <property type="entry name" value="AAA+_ATPase"/>
</dbReference>
<accession>A0A8D5JRY4</accession>
<dbReference type="InterPro" id="IPR011868">
    <property type="entry name" value="ModC_ABC_ATP-bd"/>
</dbReference>
<dbReference type="InterPro" id="IPR003439">
    <property type="entry name" value="ABC_transporter-like_ATP-bd"/>
</dbReference>
<dbReference type="GO" id="GO:0140359">
    <property type="term" value="F:ABC-type transporter activity"/>
    <property type="evidence" value="ECO:0007669"/>
    <property type="project" value="InterPro"/>
</dbReference>
<keyword evidence="3" id="KW-0547">Nucleotide-binding</keyword>
<dbReference type="Gene3D" id="3.40.50.300">
    <property type="entry name" value="P-loop containing nucleotide triphosphate hydrolases"/>
    <property type="match status" value="1"/>
</dbReference>
<dbReference type="Pfam" id="PF03459">
    <property type="entry name" value="TOBE"/>
    <property type="match status" value="1"/>
</dbReference>
<dbReference type="SUPFAM" id="SSF50331">
    <property type="entry name" value="MOP-like"/>
    <property type="match status" value="1"/>
</dbReference>
<keyword evidence="2" id="KW-1003">Cell membrane</keyword>
<evidence type="ECO:0000256" key="4">
    <source>
        <dbReference type="ARBA" id="ARBA00022840"/>
    </source>
</evidence>
<dbReference type="KEGG" id="mpau:ZMTM_21750"/>
<dbReference type="PROSITE" id="PS00211">
    <property type="entry name" value="ABC_TRANSPORTER_1"/>
    <property type="match status" value="1"/>
</dbReference>
<sequence length="360" mass="39557">MAVIDIDLKFERPAFKLHAKFSSDHLATGLFGPSGSGKSTLLSLLAGLIRPQEGHFILDGIPLIDCGRGIHVPAHQRRIGMVFQESRLFPHLSVKANLSYGLKLLAEKDQRFTMQQIVDLLEIGDLLLQKPDQLSGGQKQRVALGRALLTSPRLLLLDEPLAALDVRLRNQILPFLRRVKEETAIPMLYVSHSIDETLFLTQQLAIIEQGEIVASGDFHEVMHDRRALSLAQSLGLDNLLHARLIENHAALGYDLAQCGDHTIVIPHAGHQVDDEIAIAFSSSNVALSTQRLAHVTIQNQLRGVVTSIDVIDYRTLVSVDVGFKVIAEVSAKSVEALDLAVGTEVYCLVKTQSIRSYAIS</sequence>
<evidence type="ECO:0000256" key="2">
    <source>
        <dbReference type="ARBA" id="ARBA00022475"/>
    </source>
</evidence>
<dbReference type="EMBL" id="AP024110">
    <property type="protein sequence ID" value="BCM25916.1"/>
    <property type="molecule type" value="Genomic_DNA"/>
</dbReference>
<dbReference type="InterPro" id="IPR050334">
    <property type="entry name" value="Molybdenum_import_ModC"/>
</dbReference>
<keyword evidence="4 6" id="KW-0067">ATP-binding</keyword>
<dbReference type="GO" id="GO:0016887">
    <property type="term" value="F:ATP hydrolysis activity"/>
    <property type="evidence" value="ECO:0007669"/>
    <property type="project" value="InterPro"/>
</dbReference>
<dbReference type="InterPro" id="IPR005116">
    <property type="entry name" value="Transp-assoc_OB_typ1"/>
</dbReference>
<dbReference type="Proteomes" id="UP000826722">
    <property type="component" value="Chromosome"/>
</dbReference>
<evidence type="ECO:0000256" key="1">
    <source>
        <dbReference type="ARBA" id="ARBA00022448"/>
    </source>
</evidence>
<dbReference type="SMART" id="SM00382">
    <property type="entry name" value="AAA"/>
    <property type="match status" value="1"/>
</dbReference>
<dbReference type="InterPro" id="IPR017871">
    <property type="entry name" value="ABC_transporter-like_CS"/>
</dbReference>
<dbReference type="PANTHER" id="PTHR43514">
    <property type="entry name" value="ABC TRANSPORTER I FAMILY MEMBER 10"/>
    <property type="match status" value="1"/>
</dbReference>
<dbReference type="GO" id="GO:0016020">
    <property type="term" value="C:membrane"/>
    <property type="evidence" value="ECO:0007669"/>
    <property type="project" value="InterPro"/>
</dbReference>
<evidence type="ECO:0000313" key="6">
    <source>
        <dbReference type="EMBL" id="BCM25916.1"/>
    </source>
</evidence>
<dbReference type="AlphaFoldDB" id="A0A8D5JRY4"/>
<dbReference type="SUPFAM" id="SSF52540">
    <property type="entry name" value="P-loop containing nucleoside triphosphate hydrolases"/>
    <property type="match status" value="1"/>
</dbReference>
<dbReference type="InterPro" id="IPR027417">
    <property type="entry name" value="P-loop_NTPase"/>
</dbReference>
<name>A0A8D5JRY4_9PROT</name>